<keyword evidence="1" id="KW-0812">Transmembrane</keyword>
<keyword evidence="3" id="KW-1185">Reference proteome</keyword>
<name>A0A5B7E122_PORTR</name>
<organism evidence="2 3">
    <name type="scientific">Portunus trituberculatus</name>
    <name type="common">Swimming crab</name>
    <name type="synonym">Neptunus trituberculatus</name>
    <dbReference type="NCBI Taxonomy" id="210409"/>
    <lineage>
        <taxon>Eukaryota</taxon>
        <taxon>Metazoa</taxon>
        <taxon>Ecdysozoa</taxon>
        <taxon>Arthropoda</taxon>
        <taxon>Crustacea</taxon>
        <taxon>Multicrustacea</taxon>
        <taxon>Malacostraca</taxon>
        <taxon>Eumalacostraca</taxon>
        <taxon>Eucarida</taxon>
        <taxon>Decapoda</taxon>
        <taxon>Pleocyemata</taxon>
        <taxon>Brachyura</taxon>
        <taxon>Eubrachyura</taxon>
        <taxon>Portunoidea</taxon>
        <taxon>Portunidae</taxon>
        <taxon>Portuninae</taxon>
        <taxon>Portunus</taxon>
    </lineage>
</organism>
<accession>A0A5B7E122</accession>
<keyword evidence="1" id="KW-0472">Membrane</keyword>
<evidence type="ECO:0000313" key="3">
    <source>
        <dbReference type="Proteomes" id="UP000324222"/>
    </source>
</evidence>
<dbReference type="EMBL" id="VSRR010001789">
    <property type="protein sequence ID" value="MPC27692.1"/>
    <property type="molecule type" value="Genomic_DNA"/>
</dbReference>
<dbReference type="Proteomes" id="UP000324222">
    <property type="component" value="Unassembled WGS sequence"/>
</dbReference>
<reference evidence="2 3" key="1">
    <citation type="submission" date="2019-05" db="EMBL/GenBank/DDBJ databases">
        <title>Another draft genome of Portunus trituberculatus and its Hox gene families provides insights of decapod evolution.</title>
        <authorList>
            <person name="Jeong J.-H."/>
            <person name="Song I."/>
            <person name="Kim S."/>
            <person name="Choi T."/>
            <person name="Kim D."/>
            <person name="Ryu S."/>
            <person name="Kim W."/>
        </authorList>
    </citation>
    <scope>NUCLEOTIDE SEQUENCE [LARGE SCALE GENOMIC DNA]</scope>
    <source>
        <tissue evidence="2">Muscle</tissue>
    </source>
</reference>
<protein>
    <submittedName>
        <fullName evidence="2">Uncharacterized protein</fullName>
    </submittedName>
</protein>
<gene>
    <name evidence="2" type="ORF">E2C01_020871</name>
</gene>
<evidence type="ECO:0000313" key="2">
    <source>
        <dbReference type="EMBL" id="MPC27692.1"/>
    </source>
</evidence>
<dbReference type="AlphaFoldDB" id="A0A5B7E122"/>
<feature type="transmembrane region" description="Helical" evidence="1">
    <location>
        <begin position="85"/>
        <end position="103"/>
    </location>
</feature>
<feature type="transmembrane region" description="Helical" evidence="1">
    <location>
        <begin position="53"/>
        <end position="73"/>
    </location>
</feature>
<proteinExistence type="predicted"/>
<comment type="caution">
    <text evidence="2">The sequence shown here is derived from an EMBL/GenBank/DDBJ whole genome shotgun (WGS) entry which is preliminary data.</text>
</comment>
<sequence length="195" mass="22090">MAVCLCVPSYTRCLSEEEEEEEEEEEKDRRYPGELEERWESQRGGVRERHLKGAVMVVVVAVVVVYTEALYLYPRRSCGDDSLVLLLPPMMVVVTFPSLFELTEARSMRNIMQSYTIIEIIIVDIMRPAVVHPCSSGGRRSSFITSWNQYQISHCTLCVTGMPHTALLLHSPPDEAVAASYIPPFWCCTQNLGSK</sequence>
<evidence type="ECO:0000256" key="1">
    <source>
        <dbReference type="SAM" id="Phobius"/>
    </source>
</evidence>
<keyword evidence="1" id="KW-1133">Transmembrane helix</keyword>